<feature type="binding site" evidence="2">
    <location>
        <position position="73"/>
    </location>
    <ligand>
        <name>Mg(2+)</name>
        <dbReference type="ChEBI" id="CHEBI:18420"/>
        <label>3</label>
    </ligand>
</feature>
<evidence type="ECO:0000256" key="2">
    <source>
        <dbReference type="HAMAP-Rule" id="MF_02128"/>
    </source>
</evidence>
<keyword evidence="2" id="KW-0460">Magnesium</keyword>
<feature type="domain" description="PurM-like N-terminal" evidence="3">
    <location>
        <begin position="26"/>
        <end position="138"/>
    </location>
</feature>
<keyword evidence="2" id="KW-0547">Nucleotide-binding</keyword>
<evidence type="ECO:0000313" key="6">
    <source>
        <dbReference type="Proteomes" id="UP000032749"/>
    </source>
</evidence>
<feature type="binding site" evidence="2">
    <location>
        <position position="45"/>
    </location>
    <ligand>
        <name>Mg(2+)</name>
        <dbReference type="ChEBI" id="CHEBI:18420"/>
        <label>1</label>
    </ligand>
</feature>
<keyword evidence="2 5" id="KW-0808">Transferase</keyword>
<feature type="binding site" evidence="2">
    <location>
        <begin position="120"/>
        <end position="121"/>
    </location>
    <ligand>
        <name>ATP</name>
        <dbReference type="ChEBI" id="CHEBI:30616"/>
    </ligand>
</feature>
<dbReference type="SUPFAM" id="SSF55326">
    <property type="entry name" value="PurM N-terminal domain-like"/>
    <property type="match status" value="1"/>
</dbReference>
<comment type="caution">
    <text evidence="2">Lacks conserved residue(s) required for the propagation of feature annotation.</text>
</comment>
<comment type="similarity">
    <text evidence="2">Belongs to the thiamine-monophosphate kinase family.</text>
</comment>
<evidence type="ECO:0000313" key="5">
    <source>
        <dbReference type="EMBL" id="CCK77633.1"/>
    </source>
</evidence>
<feature type="binding site" evidence="2">
    <location>
        <position position="214"/>
    </location>
    <ligand>
        <name>Mg(2+)</name>
        <dbReference type="ChEBI" id="CHEBI:18420"/>
        <label>5</label>
    </ligand>
</feature>
<dbReference type="PATRIC" id="fig|698738.3.peg.3597"/>
<comment type="catalytic activity">
    <reaction evidence="2">
        <text>thiamine phosphate + ATP = thiamine diphosphate + ADP</text>
        <dbReference type="Rhea" id="RHEA:15913"/>
        <dbReference type="ChEBI" id="CHEBI:30616"/>
        <dbReference type="ChEBI" id="CHEBI:37575"/>
        <dbReference type="ChEBI" id="CHEBI:58937"/>
        <dbReference type="ChEBI" id="CHEBI:456216"/>
        <dbReference type="EC" id="2.7.4.16"/>
    </reaction>
</comment>
<dbReference type="NCBIfam" id="TIGR01379">
    <property type="entry name" value="thiL"/>
    <property type="match status" value="1"/>
</dbReference>
<dbReference type="CDD" id="cd02194">
    <property type="entry name" value="ThiL"/>
    <property type="match status" value="1"/>
</dbReference>
<dbReference type="EC" id="2.7.4.16" evidence="2"/>
<dbReference type="HOGENOM" id="CLU_046964_3_0_6"/>
<keyword evidence="2" id="KW-0067">ATP-binding</keyword>
<dbReference type="Gene3D" id="3.90.650.10">
    <property type="entry name" value="PurM-like C-terminal domain"/>
    <property type="match status" value="1"/>
</dbReference>
<accession>R4YU75</accession>
<dbReference type="PIRSF" id="PIRSF005303">
    <property type="entry name" value="Thiam_monoph_kin"/>
    <property type="match status" value="1"/>
</dbReference>
<dbReference type="SUPFAM" id="SSF56042">
    <property type="entry name" value="PurM C-terminal domain-like"/>
    <property type="match status" value="1"/>
</dbReference>
<dbReference type="InterPro" id="IPR006283">
    <property type="entry name" value="ThiL-like"/>
</dbReference>
<dbReference type="GO" id="GO:0009228">
    <property type="term" value="P:thiamine biosynthetic process"/>
    <property type="evidence" value="ECO:0007669"/>
    <property type="project" value="UniProtKB-KW"/>
</dbReference>
<feature type="binding site" evidence="2">
    <location>
        <position position="313"/>
    </location>
    <ligand>
        <name>substrate</name>
    </ligand>
</feature>
<keyword evidence="2" id="KW-0479">Metal-binding</keyword>
<feature type="binding site" evidence="2">
    <location>
        <position position="121"/>
    </location>
    <ligand>
        <name>Mg(2+)</name>
        <dbReference type="ChEBI" id="CHEBI:18420"/>
        <label>1</label>
    </ligand>
</feature>
<dbReference type="HAMAP" id="MF_02128">
    <property type="entry name" value="TMP_kinase"/>
    <property type="match status" value="1"/>
</dbReference>
<feature type="binding site" evidence="2">
    <location>
        <position position="45"/>
    </location>
    <ligand>
        <name>Mg(2+)</name>
        <dbReference type="ChEBI" id="CHEBI:18420"/>
        <label>2</label>
    </ligand>
</feature>
<dbReference type="GO" id="GO:0009229">
    <property type="term" value="P:thiamine diphosphate biosynthetic process"/>
    <property type="evidence" value="ECO:0007669"/>
    <property type="project" value="UniProtKB-UniRule"/>
</dbReference>
<evidence type="ECO:0000259" key="3">
    <source>
        <dbReference type="Pfam" id="PF00586"/>
    </source>
</evidence>
<feature type="binding site" evidence="2">
    <location>
        <position position="211"/>
    </location>
    <ligand>
        <name>Mg(2+)</name>
        <dbReference type="ChEBI" id="CHEBI:18420"/>
        <label>3</label>
    </ligand>
</feature>
<feature type="binding site" evidence="2">
    <location>
        <position position="28"/>
    </location>
    <ligand>
        <name>Mg(2+)</name>
        <dbReference type="ChEBI" id="CHEBI:18420"/>
        <label>4</label>
    </ligand>
</feature>
<dbReference type="PANTHER" id="PTHR30270:SF0">
    <property type="entry name" value="THIAMINE-MONOPHOSPHATE KINASE"/>
    <property type="match status" value="1"/>
</dbReference>
<feature type="binding site" evidence="2">
    <location>
        <position position="73"/>
    </location>
    <ligand>
        <name>Mg(2+)</name>
        <dbReference type="ChEBI" id="CHEBI:18420"/>
        <label>2</label>
    </ligand>
</feature>
<feature type="binding site" evidence="2">
    <location>
        <position position="43"/>
    </location>
    <ligand>
        <name>Mg(2+)</name>
        <dbReference type="ChEBI" id="CHEBI:18420"/>
        <label>4</label>
    </ligand>
</feature>
<proteinExistence type="inferred from homology"/>
<evidence type="ECO:0000256" key="1">
    <source>
        <dbReference type="ARBA" id="ARBA00022977"/>
    </source>
</evidence>
<dbReference type="GO" id="GO:0009030">
    <property type="term" value="F:thiamine-phosphate kinase activity"/>
    <property type="evidence" value="ECO:0007669"/>
    <property type="project" value="UniProtKB-UniRule"/>
</dbReference>
<evidence type="ECO:0000259" key="4">
    <source>
        <dbReference type="Pfam" id="PF02769"/>
    </source>
</evidence>
<feature type="binding site" evidence="2">
    <location>
        <position position="52"/>
    </location>
    <ligand>
        <name>substrate</name>
    </ligand>
</feature>
<dbReference type="EMBL" id="FO203512">
    <property type="protein sequence ID" value="CCK77633.1"/>
    <property type="molecule type" value="Genomic_DNA"/>
</dbReference>
<dbReference type="GO" id="GO:0005524">
    <property type="term" value="F:ATP binding"/>
    <property type="evidence" value="ECO:0007669"/>
    <property type="project" value="UniProtKB-UniRule"/>
</dbReference>
<keyword evidence="2 5" id="KW-0418">Kinase</keyword>
<dbReference type="Pfam" id="PF02769">
    <property type="entry name" value="AIRS_C"/>
    <property type="match status" value="1"/>
</dbReference>
<feature type="domain" description="PurM-like C-terminal" evidence="4">
    <location>
        <begin position="150"/>
        <end position="294"/>
    </location>
</feature>
<feature type="binding site" evidence="2">
    <location>
        <position position="262"/>
    </location>
    <ligand>
        <name>substrate</name>
    </ligand>
</feature>
<sequence length="316" mass="33851">MLTEFELIKHCFNWPQNNETIICAVGDDASIVEVPRGYQLVQSIDTQVADIHFPATAPAQLIAQRALRCAISDLAAMGAKPQAFHLALSLPKNTSQAWLESFSLGLRACAEEFNISLIGGDTTSSPALVVTLQVQGLVSAGKALTRDKAQVGDDIWLSGEIGRSAAALEGVLASPETFVEKDSGLASDYFYPQAQINLGQKLVGLAHSALDISDGLLQDASHIAKASNVCLNFSAAHIPTSELAVALCGQAEALQLALTGGDDYQLLFTAPQQAHNELKDLNCYHVGQVEERKAHSEWVLLDGQTVSHKSMGYQHF</sequence>
<dbReference type="GO" id="GO:0000287">
    <property type="term" value="F:magnesium ion binding"/>
    <property type="evidence" value="ECO:0007669"/>
    <property type="project" value="UniProtKB-UniRule"/>
</dbReference>
<dbReference type="KEGG" id="oai:OLEAN_C34570"/>
<reference evidence="5 6" key="1">
    <citation type="journal article" date="2013" name="Nat. Commun.">
        <title>Genome sequence and functional genomic analysis of the oil-degrading bacterium Oleispira antarctica.</title>
        <authorList>
            <person name="Kube M."/>
            <person name="Chernikova T.N."/>
            <person name="Al-Ramahi Y."/>
            <person name="Beloqui A."/>
            <person name="Lopez-Cortez N."/>
            <person name="Guazzaroni M.E."/>
            <person name="Heipieper H.J."/>
            <person name="Klages S."/>
            <person name="Kotsyurbenko O.R."/>
            <person name="Langer I."/>
            <person name="Nechitaylo T.Y."/>
            <person name="Lunsdorf H."/>
            <person name="Fernandez M."/>
            <person name="Juarez S."/>
            <person name="Ciordia S."/>
            <person name="Singer A."/>
            <person name="Kagan O."/>
            <person name="Egorova O."/>
            <person name="Petit P.A."/>
            <person name="Stogios P."/>
            <person name="Kim Y."/>
            <person name="Tchigvintsev A."/>
            <person name="Flick R."/>
            <person name="Denaro R."/>
            <person name="Genovese M."/>
            <person name="Albar J.P."/>
            <person name="Reva O.N."/>
            <person name="Martinez-Gomariz M."/>
            <person name="Tran H."/>
            <person name="Ferrer M."/>
            <person name="Savchenko A."/>
            <person name="Yakunin A.F."/>
            <person name="Yakimov M.M."/>
            <person name="Golyshina O.V."/>
            <person name="Reinhardt R."/>
            <person name="Golyshin P.N."/>
        </authorList>
    </citation>
    <scope>NUCLEOTIDE SEQUENCE [LARGE SCALE GENOMIC DNA]</scope>
</reference>
<keyword evidence="6" id="KW-1185">Reference proteome</keyword>
<dbReference type="InterPro" id="IPR016188">
    <property type="entry name" value="PurM-like_N"/>
</dbReference>
<gene>
    <name evidence="2 5" type="primary">thiL</name>
    <name evidence="5" type="ORF">OLEAN_C34570</name>
</gene>
<dbReference type="Pfam" id="PF00586">
    <property type="entry name" value="AIRS"/>
    <property type="match status" value="1"/>
</dbReference>
<dbReference type="PANTHER" id="PTHR30270">
    <property type="entry name" value="THIAMINE-MONOPHOSPHATE KINASE"/>
    <property type="match status" value="1"/>
</dbReference>
<feature type="binding site" evidence="2">
    <location>
        <position position="213"/>
    </location>
    <ligand>
        <name>ATP</name>
        <dbReference type="ChEBI" id="CHEBI:30616"/>
    </ligand>
</feature>
<dbReference type="STRING" id="698738.OLEAN_C34570"/>
<dbReference type="InterPro" id="IPR036676">
    <property type="entry name" value="PurM-like_C_sf"/>
</dbReference>
<dbReference type="InterPro" id="IPR010918">
    <property type="entry name" value="PurM-like_C_dom"/>
</dbReference>
<comment type="pathway">
    <text evidence="2">Cofactor biosynthesis; thiamine diphosphate biosynthesis; thiamine diphosphate from thiamine phosphate: step 1/1.</text>
</comment>
<protein>
    <recommendedName>
        <fullName evidence="2">Thiamine-monophosphate kinase</fullName>
        <shortName evidence="2">TMP kinase</shortName>
        <shortName evidence="2">Thiamine-phosphate kinase</shortName>
        <ecNumber evidence="2">2.7.4.16</ecNumber>
    </recommendedName>
</protein>
<keyword evidence="1 2" id="KW-0784">Thiamine biosynthesis</keyword>
<dbReference type="Proteomes" id="UP000032749">
    <property type="component" value="Chromosome"/>
</dbReference>
<dbReference type="InterPro" id="IPR036921">
    <property type="entry name" value="PurM-like_N_sf"/>
</dbReference>
<comment type="miscellaneous">
    <text evidence="2">Reaction mechanism of ThiL seems to utilize a direct, inline transfer of the gamma-phosphate of ATP to TMP rather than a phosphorylated enzyme intermediate.</text>
</comment>
<dbReference type="Gene3D" id="3.30.1330.10">
    <property type="entry name" value="PurM-like, N-terminal domain"/>
    <property type="match status" value="1"/>
</dbReference>
<comment type="function">
    <text evidence="2">Catalyzes the ATP-dependent phosphorylation of thiamine-monophosphate (TMP) to form thiamine-pyrophosphate (TPP), the active form of vitamin B1.</text>
</comment>
<feature type="binding site" evidence="2">
    <location>
        <position position="28"/>
    </location>
    <ligand>
        <name>Mg(2+)</name>
        <dbReference type="ChEBI" id="CHEBI:18420"/>
        <label>3</label>
    </ligand>
</feature>
<feature type="binding site" evidence="2">
    <location>
        <position position="73"/>
    </location>
    <ligand>
        <name>Mg(2+)</name>
        <dbReference type="ChEBI" id="CHEBI:18420"/>
        <label>4</label>
    </ligand>
</feature>
<organism evidence="5 6">
    <name type="scientific">Oleispira antarctica RB-8</name>
    <dbReference type="NCBI Taxonomy" id="698738"/>
    <lineage>
        <taxon>Bacteria</taxon>
        <taxon>Pseudomonadati</taxon>
        <taxon>Pseudomonadota</taxon>
        <taxon>Gammaproteobacteria</taxon>
        <taxon>Oceanospirillales</taxon>
        <taxon>Oceanospirillaceae</taxon>
        <taxon>Oleispira</taxon>
    </lineage>
</organism>
<name>R4YU75_OLEAN</name>
<feature type="binding site" evidence="2">
    <location>
        <position position="146"/>
    </location>
    <ligand>
        <name>ATP</name>
        <dbReference type="ChEBI" id="CHEBI:30616"/>
    </ligand>
</feature>
<dbReference type="UniPathway" id="UPA00060">
    <property type="reaction ID" value="UER00142"/>
</dbReference>
<dbReference type="AlphaFoldDB" id="R4YU75"/>